<evidence type="ECO:0000256" key="1">
    <source>
        <dbReference type="SAM" id="Coils"/>
    </source>
</evidence>
<feature type="coiled-coil region" evidence="1">
    <location>
        <begin position="108"/>
        <end position="228"/>
    </location>
</feature>
<name>A0A5N4A482_PHOPY</name>
<evidence type="ECO:0000313" key="4">
    <source>
        <dbReference type="Proteomes" id="UP000327044"/>
    </source>
</evidence>
<dbReference type="SUPFAM" id="SSF57997">
    <property type="entry name" value="Tropomyosin"/>
    <property type="match status" value="1"/>
</dbReference>
<organism evidence="3 4">
    <name type="scientific">Photinus pyralis</name>
    <name type="common">Common eastern firefly</name>
    <name type="synonym">Lampyris pyralis</name>
    <dbReference type="NCBI Taxonomy" id="7054"/>
    <lineage>
        <taxon>Eukaryota</taxon>
        <taxon>Metazoa</taxon>
        <taxon>Ecdysozoa</taxon>
        <taxon>Arthropoda</taxon>
        <taxon>Hexapoda</taxon>
        <taxon>Insecta</taxon>
        <taxon>Pterygota</taxon>
        <taxon>Neoptera</taxon>
        <taxon>Endopterygota</taxon>
        <taxon>Coleoptera</taxon>
        <taxon>Polyphaga</taxon>
        <taxon>Elateriformia</taxon>
        <taxon>Elateroidea</taxon>
        <taxon>Lampyridae</taxon>
        <taxon>Lampyrinae</taxon>
        <taxon>Photinus</taxon>
    </lineage>
</organism>
<dbReference type="EMBL" id="VVIM01000010">
    <property type="protein sequence ID" value="KAB0792130.1"/>
    <property type="molecule type" value="Genomic_DNA"/>
</dbReference>
<evidence type="ECO:0000313" key="3">
    <source>
        <dbReference type="EMBL" id="KAB0792130.1"/>
    </source>
</evidence>
<accession>A0A5N4A482</accession>
<keyword evidence="2" id="KW-0812">Transmembrane</keyword>
<dbReference type="AlphaFoldDB" id="A0A5N4A482"/>
<reference evidence="3 4" key="1">
    <citation type="journal article" date="2018" name="Elife">
        <title>Firefly genomes illuminate parallel origins of bioluminescence in beetles.</title>
        <authorList>
            <person name="Fallon T.R."/>
            <person name="Lower S.E."/>
            <person name="Chang C.H."/>
            <person name="Bessho-Uehara M."/>
            <person name="Martin G.J."/>
            <person name="Bewick A.J."/>
            <person name="Behringer M."/>
            <person name="Debat H.J."/>
            <person name="Wong I."/>
            <person name="Day J.C."/>
            <person name="Suvorov A."/>
            <person name="Silva C.J."/>
            <person name="Stanger-Hall K.F."/>
            <person name="Hall D.W."/>
            <person name="Schmitz R.J."/>
            <person name="Nelson D.R."/>
            <person name="Lewis S.M."/>
            <person name="Shigenobu S."/>
            <person name="Bybee S.M."/>
            <person name="Larracuente A.M."/>
            <person name="Oba Y."/>
            <person name="Weng J.K."/>
        </authorList>
    </citation>
    <scope>NUCLEOTIDE SEQUENCE [LARGE SCALE GENOMIC DNA]</scope>
    <source>
        <strain evidence="3">1611_PpyrPB1</strain>
        <tissue evidence="3">Whole body</tissue>
    </source>
</reference>
<gene>
    <name evidence="3" type="ORF">PPYR_14091</name>
</gene>
<feature type="coiled-coil region" evidence="1">
    <location>
        <begin position="535"/>
        <end position="597"/>
    </location>
</feature>
<keyword evidence="2" id="KW-1133">Transmembrane helix</keyword>
<feature type="transmembrane region" description="Helical" evidence="2">
    <location>
        <begin position="800"/>
        <end position="822"/>
    </location>
</feature>
<keyword evidence="4" id="KW-1185">Reference proteome</keyword>
<keyword evidence="2" id="KW-0472">Membrane</keyword>
<sequence length="841" mass="96246">MEAENSGDHLSRAARDVYLNCDVSSENSVTVSILLRFINSSDWANVFEFTKLEAMLDPHGTDPCITCEEFMHIVTEWANSNDTHFGLETQSPPPICNGTHHSPASEYVRTLELKYQNSIRKIEDLKLQLAAAEEQNDLLQIESEGIAPKFPKTEVKEAEDERADVANCVAELKSLYDNQIFKLKKSVEFYEKEITALNETIAKQTEEKKHLEEKIEIFDQKLKDQTKAWYNLEAELESKEKSITSLFDSNCQLQAKLNRQEEYINHYSEVINILEDDKKVLEDSVQEHIPECSLYTMQLNCTPRRSLNSDANTPLTCKIFKYNSPRLLYNLQNPVSPNLDSPRVDKINNNDTENPIESCDCTFTSDTKDISDSGESKAEIFNITDESLANTLKLLCNGRRRDSLSDEILLADQDFHRNECLQIISRQKSQILDLEESIEQMNAQIEQLTEQRGENQLHIATLTLTAEEQTERCTTLLEQLQAGKQCIEELTAKNELLEKLARPQCASCDEVNGKSLRMTNFSKMEVKLERREVMIEELRKLLKFEKVNYEKLLNERNSLEQDLNVAICNGNKLIEEVSMLNRKRDSLQEEYVIVRNEVLMLKSDYARFRESTRAILAEFNSLLATLPIEILKFKFESLQSKMISAEFDCSELDHLSNQISNQTLGSDVTSKLLPKVISAFKCDSETIESRLQTQATLGEEAQRVLLDVFENVKLVLTSVETHLSTKHKLLAHQLVENCPLYVANAVNVTIQYGKLLREHSQLKLLGAIVNQNRHLECQISRYKQLNTRSTEKLSSHACCKIGICFCVFFLIAFTLLVSYLIISGNLGYIYDCYFQDCPTPI</sequence>
<comment type="caution">
    <text evidence="3">The sequence shown here is derived from an EMBL/GenBank/DDBJ whole genome shotgun (WGS) entry which is preliminary data.</text>
</comment>
<dbReference type="Proteomes" id="UP000327044">
    <property type="component" value="Unassembled WGS sequence"/>
</dbReference>
<proteinExistence type="predicted"/>
<protein>
    <submittedName>
        <fullName evidence="3">Uncharacterized protein</fullName>
    </submittedName>
</protein>
<keyword evidence="1" id="KW-0175">Coiled coil</keyword>
<dbReference type="InParanoid" id="A0A5N4A482"/>
<evidence type="ECO:0000256" key="2">
    <source>
        <dbReference type="SAM" id="Phobius"/>
    </source>
</evidence>
<feature type="coiled-coil region" evidence="1">
    <location>
        <begin position="424"/>
        <end position="458"/>
    </location>
</feature>